<dbReference type="InterPro" id="IPR050411">
    <property type="entry name" value="AlphaKG_dependent_hydroxylases"/>
</dbReference>
<evidence type="ECO:0000256" key="1">
    <source>
        <dbReference type="ARBA" id="ARBA00023002"/>
    </source>
</evidence>
<organism evidence="3 4">
    <name type="scientific">Microdochium trichocladiopsis</name>
    <dbReference type="NCBI Taxonomy" id="1682393"/>
    <lineage>
        <taxon>Eukaryota</taxon>
        <taxon>Fungi</taxon>
        <taxon>Dikarya</taxon>
        <taxon>Ascomycota</taxon>
        <taxon>Pezizomycotina</taxon>
        <taxon>Sordariomycetes</taxon>
        <taxon>Xylariomycetidae</taxon>
        <taxon>Xylariales</taxon>
        <taxon>Microdochiaceae</taxon>
        <taxon>Microdochium</taxon>
    </lineage>
</organism>
<comment type="caution">
    <text evidence="3">The sequence shown here is derived from an EMBL/GenBank/DDBJ whole genome shotgun (WGS) entry which is preliminary data.</text>
</comment>
<evidence type="ECO:0000259" key="2">
    <source>
        <dbReference type="Pfam" id="PF02668"/>
    </source>
</evidence>
<dbReference type="InterPro" id="IPR003819">
    <property type="entry name" value="TauD/TfdA-like"/>
</dbReference>
<dbReference type="GO" id="GO:0051213">
    <property type="term" value="F:dioxygenase activity"/>
    <property type="evidence" value="ECO:0007669"/>
    <property type="project" value="UniProtKB-KW"/>
</dbReference>
<feature type="domain" description="TauD/TfdA-like" evidence="2">
    <location>
        <begin position="90"/>
        <end position="337"/>
    </location>
</feature>
<name>A0A9P9BT04_9PEZI</name>
<dbReference type="Proteomes" id="UP000756346">
    <property type="component" value="Unassembled WGS sequence"/>
</dbReference>
<keyword evidence="1" id="KW-0560">Oxidoreductase</keyword>
<keyword evidence="3" id="KW-0223">Dioxygenase</keyword>
<dbReference type="OrthoDB" id="5224680at2759"/>
<reference evidence="3" key="1">
    <citation type="journal article" date="2021" name="Nat. Commun.">
        <title>Genetic determinants of endophytism in the Arabidopsis root mycobiome.</title>
        <authorList>
            <person name="Mesny F."/>
            <person name="Miyauchi S."/>
            <person name="Thiergart T."/>
            <person name="Pickel B."/>
            <person name="Atanasova L."/>
            <person name="Karlsson M."/>
            <person name="Huettel B."/>
            <person name="Barry K.W."/>
            <person name="Haridas S."/>
            <person name="Chen C."/>
            <person name="Bauer D."/>
            <person name="Andreopoulos W."/>
            <person name="Pangilinan J."/>
            <person name="LaButti K."/>
            <person name="Riley R."/>
            <person name="Lipzen A."/>
            <person name="Clum A."/>
            <person name="Drula E."/>
            <person name="Henrissat B."/>
            <person name="Kohler A."/>
            <person name="Grigoriev I.V."/>
            <person name="Martin F.M."/>
            <person name="Hacquard S."/>
        </authorList>
    </citation>
    <scope>NUCLEOTIDE SEQUENCE</scope>
    <source>
        <strain evidence="3">MPI-CAGE-CH-0230</strain>
    </source>
</reference>
<protein>
    <submittedName>
        <fullName evidence="3">TfdA family taurine catabolism dioxygenase TauD</fullName>
    </submittedName>
</protein>
<evidence type="ECO:0000313" key="3">
    <source>
        <dbReference type="EMBL" id="KAH7035129.1"/>
    </source>
</evidence>
<dbReference type="GeneID" id="70187875"/>
<dbReference type="SUPFAM" id="SSF51197">
    <property type="entry name" value="Clavaminate synthase-like"/>
    <property type="match status" value="1"/>
</dbReference>
<accession>A0A9P9BT04</accession>
<dbReference type="InterPro" id="IPR042098">
    <property type="entry name" value="TauD-like_sf"/>
</dbReference>
<dbReference type="EMBL" id="JAGTJQ010000003">
    <property type="protein sequence ID" value="KAH7035129.1"/>
    <property type="molecule type" value="Genomic_DNA"/>
</dbReference>
<dbReference type="AlphaFoldDB" id="A0A9P9BT04"/>
<dbReference type="Gene3D" id="3.60.130.10">
    <property type="entry name" value="Clavaminate synthase-like"/>
    <property type="match status" value="1"/>
</dbReference>
<keyword evidence="4" id="KW-1185">Reference proteome</keyword>
<proteinExistence type="predicted"/>
<dbReference type="PANTHER" id="PTHR10696:SF49">
    <property type="entry name" value="TAUD_TFDA-LIKE DOMAIN-CONTAINING PROTEIN"/>
    <property type="match status" value="1"/>
</dbReference>
<dbReference type="PANTHER" id="PTHR10696">
    <property type="entry name" value="GAMMA-BUTYROBETAINE HYDROXYLASE-RELATED"/>
    <property type="match status" value="1"/>
</dbReference>
<dbReference type="Pfam" id="PF02668">
    <property type="entry name" value="TauD"/>
    <property type="match status" value="1"/>
</dbReference>
<sequence>MASLAAAPVMASVPGVSGLGLPQVGHRRTVDDALGCPTGFPEFLHHPLAWTGDRLTQENGLIHHLSHDDMEEIRRALTSFKEQELDGDLVTRENFPLPNLAARLDALSEILHDGIGVAVIRGLDPKEFSVEDLTIVRLGLQSYIADQQGRQDHKGNMLVHIIADNSSEIKLGHHRHSTGAISFHNEEAGDIVSWLTRSTAASGGRCIIASAYEIYNVLATHRPDILRTLAKSDWPLALPRFQCRPLIFHEDSRLIMNFGRTPLMGNATHPRPEYLPKLNERQREALDAVEAIAKAVQLEIQTGAGDLHFINNLAILHRREGFVDGASLDEKRHLVRMRLRSTRLGWKIPTELEREWREAFNQEACKTWHLEPMPGEAFPLRKYTN</sequence>
<dbReference type="RefSeq" id="XP_046015222.1">
    <property type="nucleotide sequence ID" value="XM_046158329.1"/>
</dbReference>
<gene>
    <name evidence="3" type="ORF">B0I36DRAFT_360551</name>
</gene>
<evidence type="ECO:0000313" key="4">
    <source>
        <dbReference type="Proteomes" id="UP000756346"/>
    </source>
</evidence>